<dbReference type="EMBL" id="FONY01000063">
    <property type="protein sequence ID" value="SFF57514.1"/>
    <property type="molecule type" value="Genomic_DNA"/>
</dbReference>
<sequence length="879" mass="99835">MTKIESIHGYTITLEYQDEEYSFFDLAGEQYFLPLNPADICGASAKGVTFTSVKGKKLWRIVAEHTIVEFHANTKRQDLAANISSYSTEYYDLPADQASDITYPKAPKKLDKILIKDKLGNTQLWKEFLLEHTYFEAETQEDNVPIFNKQKFRTDKKRLKLVSLIERDYTTQRTKPPYLFEYDEKDALGQQARLPRRISLAQDRQGYYNGYFNNLTLVDFNGVCANGNSPNRNPNFQYAKIGILKSIVYPTGGKTTFSYQQHLENEYTPIGGLRIYEIRDNDGITNIEKVRRYEYLGGTLYSPLIYRYNIYFQQFILPNGQAFWEIYPTTNAQGAPAPAIQILSSNTIVPMQTTQGYHIGYAVVIVRNIGNNGNNGYTRYQYDQSYVPYPAYGSDYVKIPNDPYYDGTVTGFPEVQSQIYKGYPLRPPLHKYQRGNLLSEINYTEDNKIVSRTDYEYEGYNYLVKNMRATKVELINNNGEYLPYVHYPLYSGKSRLIKKIETIYNQNALTATGGDGVTTTTEYIYRNDPVNTKVHLQPIETRTSTSYPNEYVVSKMKYVPDYTIPAGTTDPVALGIKNLQDKHIISPVIEQYSLRQTIEANGTVSNIRVTGGSITVYKPNQPVPHEVRTLDINEAIPPTTGADAANVFKESAMSTTNMTNTFIQDGSYTTKAEFVAYDAQGNLLQHRKANDVNTVYIWGYNGTLPIAQVVNATTAHVYHTSFEDIAGSVAGGKTGKYCRQINGNAYTLPNLPAFPAVSATTNQSNGYGARYVLSFWYCNGDPTQLSDWRLFEQAYTTAPTQIPAGYQFIDEVRIFPESAMMTTYTYEPLVGVLSITDPNNTSAYYVYDEFQRLKMVKDQDGNILQKTQYHYKGQPMKGE</sequence>
<name>A0A1I2JSF3_9BACT</name>
<gene>
    <name evidence="1" type="ORF">SAMN04488541_10638</name>
</gene>
<keyword evidence="2" id="KW-1185">Reference proteome</keyword>
<evidence type="ECO:0000313" key="2">
    <source>
        <dbReference type="Proteomes" id="UP000199513"/>
    </source>
</evidence>
<reference evidence="1 2" key="1">
    <citation type="submission" date="2016-10" db="EMBL/GenBank/DDBJ databases">
        <authorList>
            <person name="de Groot N.N."/>
        </authorList>
    </citation>
    <scope>NUCLEOTIDE SEQUENCE [LARGE SCALE GENOMIC DNA]</scope>
    <source>
        <strain>GEY</strain>
        <strain evidence="2">DSM 9560</strain>
    </source>
</reference>
<dbReference type="OrthoDB" id="9814627at2"/>
<evidence type="ECO:0008006" key="3">
    <source>
        <dbReference type="Google" id="ProtNLM"/>
    </source>
</evidence>
<dbReference type="STRING" id="1003.SAMN04488541_10638"/>
<protein>
    <recommendedName>
        <fullName evidence="3">YD repeat-containing protein</fullName>
    </recommendedName>
</protein>
<accession>A0A1I2JSF3</accession>
<organism evidence="1 2">
    <name type="scientific">Thermoflexibacter ruber</name>
    <dbReference type="NCBI Taxonomy" id="1003"/>
    <lineage>
        <taxon>Bacteria</taxon>
        <taxon>Pseudomonadati</taxon>
        <taxon>Bacteroidota</taxon>
        <taxon>Cytophagia</taxon>
        <taxon>Cytophagales</taxon>
        <taxon>Thermoflexibacteraceae</taxon>
        <taxon>Thermoflexibacter</taxon>
    </lineage>
</organism>
<proteinExistence type="predicted"/>
<dbReference type="AlphaFoldDB" id="A0A1I2JSF3"/>
<dbReference type="RefSeq" id="WP_091549398.1">
    <property type="nucleotide sequence ID" value="NZ_FONY01000063.1"/>
</dbReference>
<dbReference type="Proteomes" id="UP000199513">
    <property type="component" value="Unassembled WGS sequence"/>
</dbReference>
<evidence type="ECO:0000313" key="1">
    <source>
        <dbReference type="EMBL" id="SFF57514.1"/>
    </source>
</evidence>